<evidence type="ECO:0000313" key="1">
    <source>
        <dbReference type="EMBL" id="SPW31392.1"/>
    </source>
</evidence>
<proteinExistence type="predicted"/>
<gene>
    <name evidence="1" type="ORF">NCTC10254_02143</name>
</gene>
<evidence type="ECO:0000313" key="2">
    <source>
        <dbReference type="Proteomes" id="UP000249886"/>
    </source>
</evidence>
<name>A0A8B4H9T5_9CORY</name>
<dbReference type="Proteomes" id="UP000249886">
    <property type="component" value="Unassembled WGS sequence"/>
</dbReference>
<comment type="caution">
    <text evidence="1">The sequence shown here is derived from an EMBL/GenBank/DDBJ whole genome shotgun (WGS) entry which is preliminary data.</text>
</comment>
<organism evidence="1 2">
    <name type="scientific">Corynebacterium matruchotii</name>
    <dbReference type="NCBI Taxonomy" id="43768"/>
    <lineage>
        <taxon>Bacteria</taxon>
        <taxon>Bacillati</taxon>
        <taxon>Actinomycetota</taxon>
        <taxon>Actinomycetes</taxon>
        <taxon>Mycobacteriales</taxon>
        <taxon>Corynebacteriaceae</taxon>
        <taxon>Corynebacterium</taxon>
    </lineage>
</organism>
<protein>
    <submittedName>
        <fullName evidence="1">Uncharacterized protein</fullName>
    </submittedName>
</protein>
<reference evidence="1 2" key="1">
    <citation type="submission" date="2018-06" db="EMBL/GenBank/DDBJ databases">
        <authorList>
            <consortium name="Pathogen Informatics"/>
            <person name="Doyle S."/>
        </authorList>
    </citation>
    <scope>NUCLEOTIDE SEQUENCE [LARGE SCALE GENOMIC DNA]</scope>
    <source>
        <strain evidence="1 2">NCTC10254</strain>
    </source>
</reference>
<dbReference type="AlphaFoldDB" id="A0A8B4H9T5"/>
<accession>A0A8B4H9T5</accession>
<sequence>MGNPLITDFRSRIRMHWLMPRFSPQGALHFDRHRQLVIAPIDPVTPLMSTPQFGIMMEASSW</sequence>
<dbReference type="EMBL" id="UARK01000031">
    <property type="protein sequence ID" value="SPW31392.1"/>
    <property type="molecule type" value="Genomic_DNA"/>
</dbReference>